<protein>
    <submittedName>
        <fullName evidence="2">Uncharacterized protein</fullName>
    </submittedName>
</protein>
<dbReference type="EMBL" id="JAODAN010000005">
    <property type="protein sequence ID" value="KAK1924077.1"/>
    <property type="molecule type" value="Genomic_DNA"/>
</dbReference>
<feature type="compositionally biased region" description="Low complexity" evidence="1">
    <location>
        <begin position="1"/>
        <end position="17"/>
    </location>
</feature>
<feature type="compositionally biased region" description="Polar residues" evidence="1">
    <location>
        <begin position="634"/>
        <end position="643"/>
    </location>
</feature>
<accession>A0AAD9CXT5</accession>
<gene>
    <name evidence="2" type="ORF">DB88DRAFT_510455</name>
</gene>
<feature type="compositionally biased region" description="Pro residues" evidence="1">
    <location>
        <begin position="363"/>
        <end position="373"/>
    </location>
</feature>
<dbReference type="Gene3D" id="1.10.20.10">
    <property type="entry name" value="Histone, subunit A"/>
    <property type="match status" value="1"/>
</dbReference>
<feature type="region of interest" description="Disordered" evidence="1">
    <location>
        <begin position="1"/>
        <end position="26"/>
    </location>
</feature>
<keyword evidence="3" id="KW-1185">Reference proteome</keyword>
<dbReference type="GO" id="GO:0046982">
    <property type="term" value="F:protein heterodimerization activity"/>
    <property type="evidence" value="ECO:0007669"/>
    <property type="project" value="InterPro"/>
</dbReference>
<feature type="region of interest" description="Disordered" evidence="1">
    <location>
        <begin position="227"/>
        <end position="398"/>
    </location>
</feature>
<feature type="compositionally biased region" description="Polar residues" evidence="1">
    <location>
        <begin position="243"/>
        <end position="280"/>
    </location>
</feature>
<name>A0AAD9CXT5_PAPLA</name>
<reference evidence="2" key="1">
    <citation type="submission" date="2023-02" db="EMBL/GenBank/DDBJ databases">
        <title>Identification and recombinant expression of a fungal hydrolase from Papiliotrema laurentii that hydrolyzes apple cutin and clears colloidal polyester polyurethane.</title>
        <authorList>
            <consortium name="DOE Joint Genome Institute"/>
            <person name="Roman V.A."/>
            <person name="Bojanowski C."/>
            <person name="Crable B.R."/>
            <person name="Wagner D.N."/>
            <person name="Hung C.S."/>
            <person name="Nadeau L.J."/>
            <person name="Schratz L."/>
            <person name="Haridas S."/>
            <person name="Pangilinan J."/>
            <person name="Lipzen A."/>
            <person name="Na H."/>
            <person name="Yan M."/>
            <person name="Ng V."/>
            <person name="Grigoriev I.V."/>
            <person name="Spatafora J.W."/>
            <person name="Barlow D."/>
            <person name="Biffinger J."/>
            <person name="Kelley-Loughnane N."/>
            <person name="Varaljay V.A."/>
            <person name="Crookes-Goodson W.J."/>
        </authorList>
    </citation>
    <scope>NUCLEOTIDE SEQUENCE</scope>
    <source>
        <strain evidence="2">5307AH</strain>
    </source>
</reference>
<feature type="compositionally biased region" description="Basic residues" evidence="1">
    <location>
        <begin position="609"/>
        <end position="619"/>
    </location>
</feature>
<comment type="caution">
    <text evidence="2">The sequence shown here is derived from an EMBL/GenBank/DDBJ whole genome shotgun (WGS) entry which is preliminary data.</text>
</comment>
<evidence type="ECO:0000256" key="1">
    <source>
        <dbReference type="SAM" id="MobiDB-lite"/>
    </source>
</evidence>
<feature type="compositionally biased region" description="Basic residues" evidence="1">
    <location>
        <begin position="575"/>
        <end position="586"/>
    </location>
</feature>
<evidence type="ECO:0000313" key="2">
    <source>
        <dbReference type="EMBL" id="KAK1924077.1"/>
    </source>
</evidence>
<dbReference type="SUPFAM" id="SSF47113">
    <property type="entry name" value="Histone-fold"/>
    <property type="match status" value="1"/>
</dbReference>
<proteinExistence type="predicted"/>
<organism evidence="2 3">
    <name type="scientific">Papiliotrema laurentii</name>
    <name type="common">Cryptococcus laurentii</name>
    <dbReference type="NCBI Taxonomy" id="5418"/>
    <lineage>
        <taxon>Eukaryota</taxon>
        <taxon>Fungi</taxon>
        <taxon>Dikarya</taxon>
        <taxon>Basidiomycota</taxon>
        <taxon>Agaricomycotina</taxon>
        <taxon>Tremellomycetes</taxon>
        <taxon>Tremellales</taxon>
        <taxon>Rhynchogastremaceae</taxon>
        <taxon>Papiliotrema</taxon>
    </lineage>
</organism>
<feature type="compositionally biased region" description="Low complexity" evidence="1">
    <location>
        <begin position="315"/>
        <end position="347"/>
    </location>
</feature>
<sequence>MSGYNGNNPNLGYNPFNQGNISNNGANLPQQQFNLGTTSGVPAPQLNATAMAMYAQQQRLLQQQNQSAGQPQQMRPGMMRHNSPNPQLVNPAALQAGNTPAAQAARAAAQQEALTAAITILMKSPNLPQELRADLLGGKIPPKRIYELARMQRAAAVSGSASPIGSPGIQPQTVRPMNTIRPSQTHVMQNRAFSPSMQASPNTTPRPLGPINPALAHAQQMGTQSINPAMLSTGSPMPVRTATPPQQDVQRIPANPQQPAMNVSTPPAQNPTTGTNSTANPELAAAIPPVPPATFKLDESKLKARNTAPAPAPAPASAKPPSSAPAAPSSAHSPAPAPAPVAAVSAVEQKPTVPSIASEAAPSPLPAAPPAPTPSTTAPRGPVSFAPPRPVIGQRPAEGRYVEYAGERKKGTEGMRGSMRNELARLMYAAGDEPEPDVNSVDYMEDLVVEFLADLCRPVPPMRLNIGVPHYPVPLTTSIVRDRLASRPVYKKYLDRFDIMSYLTGEINKNRRTFQNQESYNDLVDTVGRDYLEMDAAEKEKAALANSKKRGRPKGKGAEGGEEGAGEGDKEEPHVKRKPGPKKGWKAARAATAAQGEVEPPRIGADGRKIKKAYKRKKKEGTAGLADGGAVRTGESSGYASPA</sequence>
<dbReference type="InterPro" id="IPR009072">
    <property type="entry name" value="Histone-fold"/>
</dbReference>
<evidence type="ECO:0000313" key="3">
    <source>
        <dbReference type="Proteomes" id="UP001182556"/>
    </source>
</evidence>
<feature type="region of interest" description="Disordered" evidence="1">
    <location>
        <begin position="542"/>
        <end position="643"/>
    </location>
</feature>
<dbReference type="AlphaFoldDB" id="A0AAD9CXT5"/>
<dbReference type="Proteomes" id="UP001182556">
    <property type="component" value="Unassembled WGS sequence"/>
</dbReference>